<evidence type="ECO:0000256" key="1">
    <source>
        <dbReference type="ARBA" id="ARBA00001966"/>
    </source>
</evidence>
<organism evidence="11">
    <name type="scientific">bioreactor metagenome</name>
    <dbReference type="NCBI Taxonomy" id="1076179"/>
    <lineage>
        <taxon>unclassified sequences</taxon>
        <taxon>metagenomes</taxon>
        <taxon>ecological metagenomes</taxon>
    </lineage>
</organism>
<dbReference type="InterPro" id="IPR005840">
    <property type="entry name" value="Ribosomal_uS12_MeSTrfase_RimO"/>
</dbReference>
<evidence type="ECO:0000256" key="6">
    <source>
        <dbReference type="ARBA" id="ARBA00023004"/>
    </source>
</evidence>
<dbReference type="PROSITE" id="PS50926">
    <property type="entry name" value="TRAM"/>
    <property type="match status" value="1"/>
</dbReference>
<evidence type="ECO:0000313" key="11">
    <source>
        <dbReference type="EMBL" id="MPL67044.1"/>
    </source>
</evidence>
<dbReference type="PANTHER" id="PTHR43837:SF1">
    <property type="entry name" value="RIBOSOMAL PROTEIN US12 METHYLTHIOTRANSFERASE RIMO"/>
    <property type="match status" value="1"/>
</dbReference>
<dbReference type="GO" id="GO:0005840">
    <property type="term" value="C:ribosome"/>
    <property type="evidence" value="ECO:0007669"/>
    <property type="project" value="UniProtKB-KW"/>
</dbReference>
<evidence type="ECO:0000256" key="5">
    <source>
        <dbReference type="ARBA" id="ARBA00022723"/>
    </source>
</evidence>
<dbReference type="EC" id="2.8.4.4" evidence="11"/>
<dbReference type="NCBIfam" id="TIGR01125">
    <property type="entry name" value="30S ribosomal protein S12 methylthiotransferase RimO"/>
    <property type="match status" value="1"/>
</dbReference>
<dbReference type="GO" id="GO:0035599">
    <property type="term" value="F:aspartic acid methylthiotransferase activity"/>
    <property type="evidence" value="ECO:0007669"/>
    <property type="project" value="TreeGrafter"/>
</dbReference>
<dbReference type="PROSITE" id="PS51449">
    <property type="entry name" value="MTTASE_N"/>
    <property type="match status" value="1"/>
</dbReference>
<dbReference type="GO" id="GO:0051539">
    <property type="term" value="F:4 iron, 4 sulfur cluster binding"/>
    <property type="evidence" value="ECO:0007669"/>
    <property type="project" value="UniProtKB-KW"/>
</dbReference>
<dbReference type="PROSITE" id="PS01278">
    <property type="entry name" value="MTTASE_RADICAL"/>
    <property type="match status" value="1"/>
</dbReference>
<dbReference type="HAMAP" id="MF_01865">
    <property type="entry name" value="MTTase_RimO"/>
    <property type="match status" value="1"/>
</dbReference>
<dbReference type="InterPro" id="IPR005839">
    <property type="entry name" value="Methylthiotransferase"/>
</dbReference>
<dbReference type="AlphaFoldDB" id="A0A644TJG6"/>
<dbReference type="FunFam" id="3.80.30.20:FF:000001">
    <property type="entry name" value="tRNA-2-methylthio-N(6)-dimethylallyladenosine synthase 2"/>
    <property type="match status" value="1"/>
</dbReference>
<dbReference type="InterPro" id="IPR013848">
    <property type="entry name" value="Methylthiotransferase_N"/>
</dbReference>
<gene>
    <name evidence="11" type="primary">rimO_6</name>
    <name evidence="11" type="ORF">SDC9_12734</name>
</gene>
<dbReference type="GO" id="GO:0046872">
    <property type="term" value="F:metal ion binding"/>
    <property type="evidence" value="ECO:0007669"/>
    <property type="project" value="UniProtKB-KW"/>
</dbReference>
<dbReference type="SFLD" id="SFLDG01082">
    <property type="entry name" value="B12-binding_domain_containing"/>
    <property type="match status" value="1"/>
</dbReference>
<dbReference type="SUPFAM" id="SSF102114">
    <property type="entry name" value="Radical SAM enzymes"/>
    <property type="match status" value="1"/>
</dbReference>
<reference evidence="11" key="1">
    <citation type="submission" date="2019-08" db="EMBL/GenBank/DDBJ databases">
        <authorList>
            <person name="Kucharzyk K."/>
            <person name="Murdoch R.W."/>
            <person name="Higgins S."/>
            <person name="Loffler F."/>
        </authorList>
    </citation>
    <scope>NUCLEOTIDE SEQUENCE</scope>
</reference>
<keyword evidence="2" id="KW-0004">4Fe-4S</keyword>
<keyword evidence="7" id="KW-0411">Iron-sulfur</keyword>
<evidence type="ECO:0000256" key="7">
    <source>
        <dbReference type="ARBA" id="ARBA00023014"/>
    </source>
</evidence>
<evidence type="ECO:0000256" key="2">
    <source>
        <dbReference type="ARBA" id="ARBA00022485"/>
    </source>
</evidence>
<dbReference type="Pfam" id="PF00919">
    <property type="entry name" value="UPF0004"/>
    <property type="match status" value="1"/>
</dbReference>
<name>A0A644TJG6_9ZZZZ</name>
<dbReference type="InterPro" id="IPR002792">
    <property type="entry name" value="TRAM_dom"/>
</dbReference>
<keyword evidence="11" id="KW-0687">Ribonucleoprotein</keyword>
<dbReference type="NCBIfam" id="TIGR00089">
    <property type="entry name" value="MiaB/RimO family radical SAM methylthiotransferase"/>
    <property type="match status" value="1"/>
</dbReference>
<evidence type="ECO:0000256" key="4">
    <source>
        <dbReference type="ARBA" id="ARBA00022691"/>
    </source>
</evidence>
<dbReference type="PROSITE" id="PS51918">
    <property type="entry name" value="RADICAL_SAM"/>
    <property type="match status" value="1"/>
</dbReference>
<dbReference type="InterPro" id="IPR006638">
    <property type="entry name" value="Elp3/MiaA/NifB-like_rSAM"/>
</dbReference>
<dbReference type="Gene3D" id="3.40.50.12160">
    <property type="entry name" value="Methylthiotransferase, N-terminal domain"/>
    <property type="match status" value="1"/>
</dbReference>
<sequence length="440" mass="49735">MKIGVISLGCPKNLVDSEIMLGLIKKNEWGITNNPAEADIIIINTCGFIASAKEESVNTILQMAEYKKSGPCKYLLVTGCLGQRYADELFVDLPEVDAIIGTECYDVIGDVIKRVTAGERFILITPPKAYTQETKRVLTTPAHFAYLKIAEGCDNCCSYCAIPQIRGPYRSRPYEEIIEEAKTLVTQGVKELILVAQDTTRYGEEYYGTLRLPELLRDLNEIENLKWIRILYCYPQYFTEELIVTMAECEKICKYIDIPLQHASDSLLSSMNRYDTKANVEQLLARIRNKIPNICLRTTFIVGFPGETREQFKELKEFVAKEKFNCAGVFTYSQEEGTVAGAMENQIPEPIKNERYHELMALQAEISEEIQQSREGSIVEVVIEGFDEDNSDLAIGRSTWEAPDIDGKVFVENAKNLQIGDFIKVKILQGFTYEIVGEPV</sequence>
<dbReference type="InterPro" id="IPR023404">
    <property type="entry name" value="rSAM_horseshoe"/>
</dbReference>
<dbReference type="Gene3D" id="3.80.30.20">
    <property type="entry name" value="tm_1862 like domain"/>
    <property type="match status" value="1"/>
</dbReference>
<dbReference type="PANTHER" id="PTHR43837">
    <property type="entry name" value="RIBOSOMAL PROTEIN S12 METHYLTHIOTRANSFERASE RIMO"/>
    <property type="match status" value="1"/>
</dbReference>
<keyword evidence="4" id="KW-0949">S-adenosyl-L-methionine</keyword>
<dbReference type="InterPro" id="IPR058240">
    <property type="entry name" value="rSAM_sf"/>
</dbReference>
<proteinExistence type="inferred from homology"/>
<feature type="domain" description="MTTase N-terminal" evidence="9">
    <location>
        <begin position="1"/>
        <end position="117"/>
    </location>
</feature>
<dbReference type="InterPro" id="IPR038135">
    <property type="entry name" value="Methylthiotransferase_N_sf"/>
</dbReference>
<dbReference type="InterPro" id="IPR012340">
    <property type="entry name" value="NA-bd_OB-fold"/>
</dbReference>
<evidence type="ECO:0000259" key="10">
    <source>
        <dbReference type="PROSITE" id="PS51918"/>
    </source>
</evidence>
<dbReference type="SFLD" id="SFLDG01061">
    <property type="entry name" value="methylthiotransferase"/>
    <property type="match status" value="1"/>
</dbReference>
<dbReference type="GO" id="GO:0005829">
    <property type="term" value="C:cytosol"/>
    <property type="evidence" value="ECO:0007669"/>
    <property type="project" value="TreeGrafter"/>
</dbReference>
<dbReference type="Gene3D" id="2.40.50.140">
    <property type="entry name" value="Nucleic acid-binding proteins"/>
    <property type="match status" value="1"/>
</dbReference>
<dbReference type="InterPro" id="IPR020612">
    <property type="entry name" value="Methylthiotransferase_CS"/>
</dbReference>
<dbReference type="SFLD" id="SFLDF00274">
    <property type="entry name" value="ribosomal_protein_S12_methylth"/>
    <property type="match status" value="1"/>
</dbReference>
<accession>A0A644TJG6</accession>
<keyword evidence="3" id="KW-0963">Cytoplasm</keyword>
<comment type="caution">
    <text evidence="11">The sequence shown here is derived from an EMBL/GenBank/DDBJ whole genome shotgun (WGS) entry which is preliminary data.</text>
</comment>
<dbReference type="Pfam" id="PF04055">
    <property type="entry name" value="Radical_SAM"/>
    <property type="match status" value="1"/>
</dbReference>
<evidence type="ECO:0000259" key="8">
    <source>
        <dbReference type="PROSITE" id="PS50926"/>
    </source>
</evidence>
<dbReference type="SMART" id="SM00729">
    <property type="entry name" value="Elp3"/>
    <property type="match status" value="1"/>
</dbReference>
<dbReference type="EMBL" id="VSSQ01000035">
    <property type="protein sequence ID" value="MPL67044.1"/>
    <property type="molecule type" value="Genomic_DNA"/>
</dbReference>
<dbReference type="CDD" id="cd01335">
    <property type="entry name" value="Radical_SAM"/>
    <property type="match status" value="1"/>
</dbReference>
<evidence type="ECO:0000259" key="9">
    <source>
        <dbReference type="PROSITE" id="PS51449"/>
    </source>
</evidence>
<dbReference type="SFLD" id="SFLDS00029">
    <property type="entry name" value="Radical_SAM"/>
    <property type="match status" value="1"/>
</dbReference>
<feature type="domain" description="Radical SAM core" evidence="10">
    <location>
        <begin position="139"/>
        <end position="369"/>
    </location>
</feature>
<keyword evidence="11" id="KW-0808">Transferase</keyword>
<protein>
    <submittedName>
        <fullName evidence="11">Ribosomal protein S12 methylthiotransferase RimO</fullName>
        <ecNumber evidence="11">2.8.4.4</ecNumber>
    </submittedName>
</protein>
<keyword evidence="6" id="KW-0408">Iron</keyword>
<dbReference type="GO" id="GO:0006400">
    <property type="term" value="P:tRNA modification"/>
    <property type="evidence" value="ECO:0007669"/>
    <property type="project" value="InterPro"/>
</dbReference>
<feature type="domain" description="TRAM" evidence="8">
    <location>
        <begin position="372"/>
        <end position="440"/>
    </location>
</feature>
<evidence type="ECO:0000256" key="3">
    <source>
        <dbReference type="ARBA" id="ARBA00022490"/>
    </source>
</evidence>
<keyword evidence="5" id="KW-0479">Metal-binding</keyword>
<dbReference type="GO" id="GO:0103039">
    <property type="term" value="F:protein methylthiotransferase activity"/>
    <property type="evidence" value="ECO:0007669"/>
    <property type="project" value="UniProtKB-EC"/>
</dbReference>
<dbReference type="Pfam" id="PF18693">
    <property type="entry name" value="TRAM_2"/>
    <property type="match status" value="1"/>
</dbReference>
<comment type="cofactor">
    <cofactor evidence="1">
        <name>[4Fe-4S] cluster</name>
        <dbReference type="ChEBI" id="CHEBI:49883"/>
    </cofactor>
</comment>
<dbReference type="InterPro" id="IPR007197">
    <property type="entry name" value="rSAM"/>
</dbReference>
<keyword evidence="11" id="KW-0689">Ribosomal protein</keyword>